<protein>
    <recommendedName>
        <fullName evidence="3">Right handed beta helix domain-containing protein</fullName>
    </recommendedName>
</protein>
<keyword evidence="2" id="KW-1185">Reference proteome</keyword>
<accession>A0ABR2H7B1</accession>
<dbReference type="EMBL" id="JAPFFF010000039">
    <property type="protein sequence ID" value="KAK8842109.1"/>
    <property type="molecule type" value="Genomic_DNA"/>
</dbReference>
<dbReference type="Proteomes" id="UP001470230">
    <property type="component" value="Unassembled WGS sequence"/>
</dbReference>
<evidence type="ECO:0008006" key="3">
    <source>
        <dbReference type="Google" id="ProtNLM"/>
    </source>
</evidence>
<sequence>MSKQTLKLEVEWDFGFLQRTANIPLNLKIQCLWYLVHEVSYGGSALAINSNLATERNGYIIVNRCKFYNTTSAKEGGAINFYSSKKISITDCTFEKTESKKDAHSIQVKGEDIEIISSKFINCSKILILMLQL</sequence>
<evidence type="ECO:0000313" key="2">
    <source>
        <dbReference type="Proteomes" id="UP001470230"/>
    </source>
</evidence>
<name>A0ABR2H7B1_9EUKA</name>
<dbReference type="InterPro" id="IPR011050">
    <property type="entry name" value="Pectin_lyase_fold/virulence"/>
</dbReference>
<evidence type="ECO:0000313" key="1">
    <source>
        <dbReference type="EMBL" id="KAK8842109.1"/>
    </source>
</evidence>
<gene>
    <name evidence="1" type="ORF">M9Y10_026336</name>
</gene>
<proteinExistence type="predicted"/>
<comment type="caution">
    <text evidence="1">The sequence shown here is derived from an EMBL/GenBank/DDBJ whole genome shotgun (WGS) entry which is preliminary data.</text>
</comment>
<reference evidence="1 2" key="1">
    <citation type="submission" date="2024-04" db="EMBL/GenBank/DDBJ databases">
        <title>Tritrichomonas musculus Genome.</title>
        <authorList>
            <person name="Alves-Ferreira E."/>
            <person name="Grigg M."/>
            <person name="Lorenzi H."/>
            <person name="Galac M."/>
        </authorList>
    </citation>
    <scope>NUCLEOTIDE SEQUENCE [LARGE SCALE GENOMIC DNA]</scope>
    <source>
        <strain evidence="1 2">EAF2021</strain>
    </source>
</reference>
<dbReference type="SUPFAM" id="SSF51126">
    <property type="entry name" value="Pectin lyase-like"/>
    <property type="match status" value="1"/>
</dbReference>
<organism evidence="1 2">
    <name type="scientific">Tritrichomonas musculus</name>
    <dbReference type="NCBI Taxonomy" id="1915356"/>
    <lineage>
        <taxon>Eukaryota</taxon>
        <taxon>Metamonada</taxon>
        <taxon>Parabasalia</taxon>
        <taxon>Tritrichomonadida</taxon>
        <taxon>Tritrichomonadidae</taxon>
        <taxon>Tritrichomonas</taxon>
    </lineage>
</organism>